<dbReference type="Proteomes" id="UP000811609">
    <property type="component" value="Chromosome 11"/>
</dbReference>
<evidence type="ECO:0000313" key="1">
    <source>
        <dbReference type="EMBL" id="KAG6636960.1"/>
    </source>
</evidence>
<evidence type="ECO:0000313" key="2">
    <source>
        <dbReference type="Proteomes" id="UP000811609"/>
    </source>
</evidence>
<organism evidence="1 2">
    <name type="scientific">Carya illinoinensis</name>
    <name type="common">Pecan</name>
    <dbReference type="NCBI Taxonomy" id="32201"/>
    <lineage>
        <taxon>Eukaryota</taxon>
        <taxon>Viridiplantae</taxon>
        <taxon>Streptophyta</taxon>
        <taxon>Embryophyta</taxon>
        <taxon>Tracheophyta</taxon>
        <taxon>Spermatophyta</taxon>
        <taxon>Magnoliopsida</taxon>
        <taxon>eudicotyledons</taxon>
        <taxon>Gunneridae</taxon>
        <taxon>Pentapetalae</taxon>
        <taxon>rosids</taxon>
        <taxon>fabids</taxon>
        <taxon>Fagales</taxon>
        <taxon>Juglandaceae</taxon>
        <taxon>Carya</taxon>
    </lineage>
</organism>
<proteinExistence type="predicted"/>
<protein>
    <submittedName>
        <fullName evidence="1">Uncharacterized protein</fullName>
    </submittedName>
</protein>
<gene>
    <name evidence="1" type="ORF">CIPAW_11G146900</name>
</gene>
<sequence length="40" mass="4630">MLETDSTTNFESIFLVSNNLGIVENHIQQKLAREKMYVLC</sequence>
<dbReference type="EMBL" id="CM031819">
    <property type="protein sequence ID" value="KAG6636960.1"/>
    <property type="molecule type" value="Genomic_DNA"/>
</dbReference>
<comment type="caution">
    <text evidence="1">The sequence shown here is derived from an EMBL/GenBank/DDBJ whole genome shotgun (WGS) entry which is preliminary data.</text>
</comment>
<name>A0A8T1P804_CARIL</name>
<keyword evidence="2" id="KW-1185">Reference proteome</keyword>
<reference evidence="1" key="1">
    <citation type="submission" date="2020-12" db="EMBL/GenBank/DDBJ databases">
        <title>WGS assembly of Carya illinoinensis cv. Pawnee.</title>
        <authorList>
            <person name="Platts A."/>
            <person name="Shu S."/>
            <person name="Wright S."/>
            <person name="Barry K."/>
            <person name="Edger P."/>
            <person name="Pires J.C."/>
            <person name="Schmutz J."/>
        </authorList>
    </citation>
    <scope>NUCLEOTIDE SEQUENCE</scope>
    <source>
        <tissue evidence="1">Leaf</tissue>
    </source>
</reference>
<accession>A0A8T1P804</accession>
<dbReference type="AlphaFoldDB" id="A0A8T1P804"/>